<protein>
    <submittedName>
        <fullName evidence="4">S9 family peptidase</fullName>
    </submittedName>
</protein>
<dbReference type="GO" id="GO:0008236">
    <property type="term" value="F:serine-type peptidase activity"/>
    <property type="evidence" value="ECO:0007669"/>
    <property type="project" value="InterPro"/>
</dbReference>
<dbReference type="Proteomes" id="UP000297149">
    <property type="component" value="Chromosome"/>
</dbReference>
<feature type="signal peptide" evidence="1">
    <location>
        <begin position="1"/>
        <end position="19"/>
    </location>
</feature>
<evidence type="ECO:0000256" key="1">
    <source>
        <dbReference type="SAM" id="SignalP"/>
    </source>
</evidence>
<evidence type="ECO:0000313" key="5">
    <source>
        <dbReference type="Proteomes" id="UP000297149"/>
    </source>
</evidence>
<keyword evidence="1" id="KW-0732">Signal</keyword>
<dbReference type="Gene3D" id="2.140.10.30">
    <property type="entry name" value="Dipeptidylpeptidase IV, N-terminal domain"/>
    <property type="match status" value="1"/>
</dbReference>
<dbReference type="InterPro" id="IPR002469">
    <property type="entry name" value="Peptidase_S9B_N"/>
</dbReference>
<dbReference type="Pfam" id="PF00326">
    <property type="entry name" value="Peptidase_S9"/>
    <property type="match status" value="1"/>
</dbReference>
<dbReference type="Pfam" id="PF00930">
    <property type="entry name" value="DPPIV_N"/>
    <property type="match status" value="1"/>
</dbReference>
<dbReference type="GO" id="GO:0006508">
    <property type="term" value="P:proteolysis"/>
    <property type="evidence" value="ECO:0007669"/>
    <property type="project" value="InterPro"/>
</dbReference>
<sequence>MKKIFPYLLMASVALPAISANISDDKDLAPYVFPQNSPTRVSRPAYLADGLSYLSLSADGKKVVKYETATGKEIETVMDVTHTRETTIPSIESFVMSPDGSKLLVGRERKPIYRRSSMAKYYVYNIRTRQLHPLSVNFEYQREPLFSPDGRMVAFVGSDNDIHLHKIDYNTEVDVTTDGMTDKIINGVPDWVYEEEFTTSSSMAWAPDNLTLCYIKYNETDVPAYSFPLYEGTCNPMEQYALYPGSFTYKYPVAGQPNSKVSVHSYDVDNRKTKNLDIPATNFEYIPRISYGGSPDRLIIATLNRAQTRMELFSMNPKSNVAKSILVEEESAWLEPSTYENLTFNTDNFVVLSSRSGFTHAYQYNYAGSMTRAITKGDFDVLAYYGADAKGNHYVQSTATGPINRVVSRIDPKGIMTHMTPEKGNASVWFTPAKNYYTVCYSNAQTPPVYTLRNIAGKDIRVLEDNAAAKAKYASAPKREFFTVTTAEGITINAYMLKPAGFSASGSYPVIMTQYSGPGSQQVLDSWAIDWEQYAAMQGYIVICADGRGTGGRGRAWETIVYKNLGHYETIDQQAVAKWAAGQPYVKSGSIGICGWSYGGYETLMCVSTPSTPFAAAVAIAPVTDWRYYDTIYAERYMLTPQENEDGYRASAPLNAVGNLSVPLLMMHGTADDNVHFMNTVQYTSALQSAGKWCDMFIYPNMNHSIYGCGARLSVYSRMLAYFKSNLR</sequence>
<dbReference type="GO" id="GO:0008239">
    <property type="term" value="F:dipeptidyl-peptidase activity"/>
    <property type="evidence" value="ECO:0007669"/>
    <property type="project" value="TreeGrafter"/>
</dbReference>
<evidence type="ECO:0000259" key="2">
    <source>
        <dbReference type="Pfam" id="PF00326"/>
    </source>
</evidence>
<feature type="chain" id="PRO_5020226789" evidence="1">
    <location>
        <begin position="20"/>
        <end position="728"/>
    </location>
</feature>
<dbReference type="InterPro" id="IPR050278">
    <property type="entry name" value="Serine_Prot_S9B/DPPIV"/>
</dbReference>
<reference evidence="5" key="1">
    <citation type="submission" date="2019-02" db="EMBL/GenBank/DDBJ databases">
        <title>Isolation and identification of novel species under the genus Muribaculum.</title>
        <authorList>
            <person name="Miyake S."/>
            <person name="Ding Y."/>
            <person name="Low A."/>
            <person name="Soh M."/>
            <person name="Seedorf H."/>
        </authorList>
    </citation>
    <scope>NUCLEOTIDE SEQUENCE [LARGE SCALE GENOMIC DNA]</scope>
    <source>
        <strain evidence="5">H5</strain>
    </source>
</reference>
<dbReference type="SUPFAM" id="SSF82171">
    <property type="entry name" value="DPP6 N-terminal domain-like"/>
    <property type="match status" value="1"/>
</dbReference>
<name>A0A4P7W0S9_9BACT</name>
<dbReference type="AlphaFoldDB" id="A0A4P7W0S9"/>
<dbReference type="PANTHER" id="PTHR11731">
    <property type="entry name" value="PROTEASE FAMILY S9B,C DIPEPTIDYL-PEPTIDASE IV-RELATED"/>
    <property type="match status" value="1"/>
</dbReference>
<dbReference type="InterPro" id="IPR001375">
    <property type="entry name" value="Peptidase_S9_cat"/>
</dbReference>
<gene>
    <name evidence="4" type="ORF">E7747_02955</name>
</gene>
<feature type="domain" description="Dipeptidylpeptidase IV N-terminal" evidence="3">
    <location>
        <begin position="97"/>
        <end position="448"/>
    </location>
</feature>
<keyword evidence="5" id="KW-1185">Reference proteome</keyword>
<dbReference type="EMBL" id="CP039396">
    <property type="protein sequence ID" value="QCD41357.1"/>
    <property type="molecule type" value="Genomic_DNA"/>
</dbReference>
<accession>A0A4P7W0S9</accession>
<dbReference type="Gene3D" id="3.40.50.1820">
    <property type="entry name" value="alpha/beta hydrolase"/>
    <property type="match status" value="1"/>
</dbReference>
<dbReference type="SUPFAM" id="SSF53474">
    <property type="entry name" value="alpha/beta-Hydrolases"/>
    <property type="match status" value="1"/>
</dbReference>
<dbReference type="RefSeq" id="WP_136413999.1">
    <property type="nucleotide sequence ID" value="NZ_CP039396.1"/>
</dbReference>
<evidence type="ECO:0000313" key="4">
    <source>
        <dbReference type="EMBL" id="QCD41357.1"/>
    </source>
</evidence>
<feature type="domain" description="Peptidase S9 prolyl oligopeptidase catalytic" evidence="2">
    <location>
        <begin position="529"/>
        <end position="727"/>
    </location>
</feature>
<dbReference type="InterPro" id="IPR029058">
    <property type="entry name" value="AB_hydrolase_fold"/>
</dbReference>
<evidence type="ECO:0000259" key="3">
    <source>
        <dbReference type="Pfam" id="PF00930"/>
    </source>
</evidence>
<proteinExistence type="predicted"/>
<organism evidence="4 5">
    <name type="scientific">Duncaniella dubosii</name>
    <dbReference type="NCBI Taxonomy" id="2518971"/>
    <lineage>
        <taxon>Bacteria</taxon>
        <taxon>Pseudomonadati</taxon>
        <taxon>Bacteroidota</taxon>
        <taxon>Bacteroidia</taxon>
        <taxon>Bacteroidales</taxon>
        <taxon>Muribaculaceae</taxon>
        <taxon>Duncaniella</taxon>
    </lineage>
</organism>
<dbReference type="KEGG" id="ddb:E7747_02955"/>
<dbReference type="PANTHER" id="PTHR11731:SF193">
    <property type="entry name" value="DIPEPTIDYL PEPTIDASE 9"/>
    <property type="match status" value="1"/>
</dbReference>